<dbReference type="Proteomes" id="UP000030689">
    <property type="component" value="Unassembled WGS sequence"/>
</dbReference>
<evidence type="ECO:0000313" key="9">
    <source>
        <dbReference type="Proteomes" id="UP000030689"/>
    </source>
</evidence>
<dbReference type="GO" id="GO:0046983">
    <property type="term" value="F:protein dimerization activity"/>
    <property type="evidence" value="ECO:0007669"/>
    <property type="project" value="InterPro"/>
</dbReference>
<dbReference type="PROSITE" id="PS50066">
    <property type="entry name" value="MADS_BOX_2"/>
    <property type="match status" value="1"/>
</dbReference>
<dbReference type="KEGG" id="eus:EUTSA_v10001151mg"/>
<name>V4L7Z8_EUTSA</name>
<keyword evidence="4" id="KW-0804">Transcription</keyword>
<keyword evidence="5" id="KW-0539">Nucleus</keyword>
<proteinExistence type="predicted"/>
<dbReference type="InterPro" id="IPR002100">
    <property type="entry name" value="TF_MADSbox"/>
</dbReference>
<dbReference type="STRING" id="72664.V4L7Z8"/>
<dbReference type="InterPro" id="IPR050142">
    <property type="entry name" value="MADS-box/MEF2_TF"/>
</dbReference>
<gene>
    <name evidence="8" type="ORF">EUTSA_v10001151mg</name>
</gene>
<organism evidence="8 9">
    <name type="scientific">Eutrema salsugineum</name>
    <name type="common">Saltwater cress</name>
    <name type="synonym">Sisymbrium salsugineum</name>
    <dbReference type="NCBI Taxonomy" id="72664"/>
    <lineage>
        <taxon>Eukaryota</taxon>
        <taxon>Viridiplantae</taxon>
        <taxon>Streptophyta</taxon>
        <taxon>Embryophyta</taxon>
        <taxon>Tracheophyta</taxon>
        <taxon>Spermatophyta</taxon>
        <taxon>Magnoliopsida</taxon>
        <taxon>eudicotyledons</taxon>
        <taxon>Gunneridae</taxon>
        <taxon>Pentapetalae</taxon>
        <taxon>rosids</taxon>
        <taxon>malvids</taxon>
        <taxon>Brassicales</taxon>
        <taxon>Brassicaceae</taxon>
        <taxon>Eutremeae</taxon>
        <taxon>Eutrema</taxon>
    </lineage>
</organism>
<dbReference type="OrthoDB" id="1898716at2759"/>
<evidence type="ECO:0000256" key="4">
    <source>
        <dbReference type="ARBA" id="ARBA00023163"/>
    </source>
</evidence>
<dbReference type="Gramene" id="ESQ39779">
    <property type="protein sequence ID" value="ESQ39779"/>
    <property type="gene ID" value="EUTSA_v10001151mg"/>
</dbReference>
<protein>
    <recommendedName>
        <fullName evidence="7">MADS-box domain-containing protein</fullName>
    </recommendedName>
</protein>
<dbReference type="EMBL" id="KI517465">
    <property type="protein sequence ID" value="ESQ39779.1"/>
    <property type="molecule type" value="Genomic_DNA"/>
</dbReference>
<dbReference type="AlphaFoldDB" id="V4L7Z8"/>
<comment type="subcellular location">
    <subcellularLocation>
        <location evidence="1">Nucleus</location>
    </subcellularLocation>
</comment>
<keyword evidence="6" id="KW-0175">Coiled coil</keyword>
<dbReference type="PRINTS" id="PR00404">
    <property type="entry name" value="MADSDOMAIN"/>
</dbReference>
<sequence length="156" mass="18087">MGFRKIKINYIEKSLTRRMIISKCRAGIFNKANALARLHDVEVAVFINSPAGRQYLFRSPGFNSYSRKSGRSSASLKKARILKLQAKLVGVMKKLEAEKQREKVLKKRFEETLQKNNMKEIENSSLEELIAFKEKLETLRKTVNQKRMEMEASLAY</sequence>
<dbReference type="Gene3D" id="3.40.1810.10">
    <property type="entry name" value="Transcription factor, MADS-box"/>
    <property type="match status" value="1"/>
</dbReference>
<feature type="domain" description="MADS-box" evidence="7">
    <location>
        <begin position="1"/>
        <end position="61"/>
    </location>
</feature>
<evidence type="ECO:0000256" key="1">
    <source>
        <dbReference type="ARBA" id="ARBA00004123"/>
    </source>
</evidence>
<dbReference type="SMART" id="SM00432">
    <property type="entry name" value="MADS"/>
    <property type="match status" value="1"/>
</dbReference>
<keyword evidence="9" id="KW-1185">Reference proteome</keyword>
<feature type="coiled-coil region" evidence="6">
    <location>
        <begin position="92"/>
        <end position="153"/>
    </location>
</feature>
<dbReference type="SUPFAM" id="SSF55455">
    <property type="entry name" value="SRF-like"/>
    <property type="match status" value="1"/>
</dbReference>
<reference evidence="8 9" key="1">
    <citation type="journal article" date="2013" name="Front. Plant Sci.">
        <title>The Reference Genome of the Halophytic Plant Eutrema salsugineum.</title>
        <authorList>
            <person name="Yang R."/>
            <person name="Jarvis D.E."/>
            <person name="Chen H."/>
            <person name="Beilstein M.A."/>
            <person name="Grimwood J."/>
            <person name="Jenkins J."/>
            <person name="Shu S."/>
            <person name="Prochnik S."/>
            <person name="Xin M."/>
            <person name="Ma C."/>
            <person name="Schmutz J."/>
            <person name="Wing R.A."/>
            <person name="Mitchell-Olds T."/>
            <person name="Schumaker K.S."/>
            <person name="Wang X."/>
        </authorList>
    </citation>
    <scope>NUCLEOTIDE SEQUENCE [LARGE SCALE GENOMIC DNA]</scope>
</reference>
<evidence type="ECO:0000259" key="7">
    <source>
        <dbReference type="PROSITE" id="PS50066"/>
    </source>
</evidence>
<evidence type="ECO:0000256" key="6">
    <source>
        <dbReference type="SAM" id="Coils"/>
    </source>
</evidence>
<dbReference type="GO" id="GO:0005634">
    <property type="term" value="C:nucleus"/>
    <property type="evidence" value="ECO:0007669"/>
    <property type="project" value="UniProtKB-SubCell"/>
</dbReference>
<dbReference type="Pfam" id="PF00319">
    <property type="entry name" value="SRF-TF"/>
    <property type="match status" value="1"/>
</dbReference>
<evidence type="ECO:0000256" key="2">
    <source>
        <dbReference type="ARBA" id="ARBA00023015"/>
    </source>
</evidence>
<dbReference type="eggNOG" id="KOG0014">
    <property type="taxonomic scope" value="Eukaryota"/>
</dbReference>
<evidence type="ECO:0000313" key="8">
    <source>
        <dbReference type="EMBL" id="ESQ39779.1"/>
    </source>
</evidence>
<dbReference type="OMA" id="YHVEVAV"/>
<dbReference type="InterPro" id="IPR036879">
    <property type="entry name" value="TF_MADSbox_sf"/>
</dbReference>
<keyword evidence="2" id="KW-0805">Transcription regulation</keyword>
<dbReference type="PANTHER" id="PTHR48019">
    <property type="entry name" value="SERUM RESPONSE FACTOR HOMOLOG"/>
    <property type="match status" value="1"/>
</dbReference>
<keyword evidence="3" id="KW-0238">DNA-binding</keyword>
<evidence type="ECO:0000256" key="5">
    <source>
        <dbReference type="ARBA" id="ARBA00023242"/>
    </source>
</evidence>
<dbReference type="GO" id="GO:0003677">
    <property type="term" value="F:DNA binding"/>
    <property type="evidence" value="ECO:0007669"/>
    <property type="project" value="UniProtKB-KW"/>
</dbReference>
<evidence type="ECO:0000256" key="3">
    <source>
        <dbReference type="ARBA" id="ARBA00023125"/>
    </source>
</evidence>
<accession>V4L7Z8</accession>